<evidence type="ECO:0000256" key="2">
    <source>
        <dbReference type="ARBA" id="ARBA00023136"/>
    </source>
</evidence>
<protein>
    <submittedName>
        <fullName evidence="7">OmpA family protein</fullName>
    </submittedName>
    <submittedName>
        <fullName evidence="8">OmpA-OmpF porin, OOP family</fullName>
    </submittedName>
</protein>
<evidence type="ECO:0000313" key="8">
    <source>
        <dbReference type="EMBL" id="SDE86847.1"/>
    </source>
</evidence>
<dbReference type="Pfam" id="PF00691">
    <property type="entry name" value="OmpA"/>
    <property type="match status" value="1"/>
</dbReference>
<keyword evidence="2 4" id="KW-0472">Membrane</keyword>
<evidence type="ECO:0000313" key="10">
    <source>
        <dbReference type="Proteomes" id="UP000436801"/>
    </source>
</evidence>
<dbReference type="GO" id="GO:0009279">
    <property type="term" value="C:cell outer membrane"/>
    <property type="evidence" value="ECO:0007669"/>
    <property type="project" value="UniProtKB-SubCell"/>
</dbReference>
<keyword evidence="3" id="KW-0998">Cell outer membrane</keyword>
<dbReference type="EMBL" id="WSUT01000005">
    <property type="protein sequence ID" value="MWC42849.1"/>
    <property type="molecule type" value="Genomic_DNA"/>
</dbReference>
<dbReference type="PROSITE" id="PS51123">
    <property type="entry name" value="OMPA_2"/>
    <property type="match status" value="1"/>
</dbReference>
<evidence type="ECO:0000256" key="4">
    <source>
        <dbReference type="PROSITE-ProRule" id="PRU00473"/>
    </source>
</evidence>
<dbReference type="InterPro" id="IPR050330">
    <property type="entry name" value="Bact_OuterMem_StrucFunc"/>
</dbReference>
<dbReference type="PRINTS" id="PR01021">
    <property type="entry name" value="OMPADOMAIN"/>
</dbReference>
<organism evidence="8 9">
    <name type="scientific">Sphingomonas carotinifaciens</name>
    <dbReference type="NCBI Taxonomy" id="1166323"/>
    <lineage>
        <taxon>Bacteria</taxon>
        <taxon>Pseudomonadati</taxon>
        <taxon>Pseudomonadota</taxon>
        <taxon>Alphaproteobacteria</taxon>
        <taxon>Sphingomonadales</taxon>
        <taxon>Sphingomonadaceae</taxon>
        <taxon>Sphingomonas</taxon>
    </lineage>
</organism>
<proteinExistence type="predicted"/>
<dbReference type="InterPro" id="IPR036737">
    <property type="entry name" value="OmpA-like_sf"/>
</dbReference>
<feature type="compositionally biased region" description="Basic and acidic residues" evidence="5">
    <location>
        <begin position="174"/>
        <end position="185"/>
    </location>
</feature>
<name>A0A1G7GFC8_9SPHN</name>
<dbReference type="CDD" id="cd07185">
    <property type="entry name" value="OmpA_C-like"/>
    <property type="match status" value="1"/>
</dbReference>
<evidence type="ECO:0000313" key="7">
    <source>
        <dbReference type="EMBL" id="MWC42849.1"/>
    </source>
</evidence>
<feature type="compositionally biased region" description="Basic and acidic residues" evidence="5">
    <location>
        <begin position="115"/>
        <end position="129"/>
    </location>
</feature>
<dbReference type="EMBL" id="FNBI01000001">
    <property type="protein sequence ID" value="SDE86847.1"/>
    <property type="molecule type" value="Genomic_DNA"/>
</dbReference>
<dbReference type="Proteomes" id="UP000436801">
    <property type="component" value="Unassembled WGS sequence"/>
</dbReference>
<dbReference type="PANTHER" id="PTHR30329">
    <property type="entry name" value="STATOR ELEMENT OF FLAGELLAR MOTOR COMPLEX"/>
    <property type="match status" value="1"/>
</dbReference>
<reference evidence="8 9" key="1">
    <citation type="submission" date="2016-10" db="EMBL/GenBank/DDBJ databases">
        <authorList>
            <person name="Varghese N."/>
            <person name="Submissions S."/>
        </authorList>
    </citation>
    <scope>NUCLEOTIDE SEQUENCE [LARGE SCALE GENOMIC DNA]</scope>
    <source>
        <strain evidence="8 9">S7-754</strain>
    </source>
</reference>
<dbReference type="PANTHER" id="PTHR30329:SF21">
    <property type="entry name" value="LIPOPROTEIN YIAD-RELATED"/>
    <property type="match status" value="1"/>
</dbReference>
<accession>A0A1G7GFC8</accession>
<dbReference type="InterPro" id="IPR006664">
    <property type="entry name" value="OMP_bac"/>
</dbReference>
<feature type="compositionally biased region" description="Pro residues" evidence="5">
    <location>
        <begin position="199"/>
        <end position="208"/>
    </location>
</feature>
<evidence type="ECO:0000256" key="5">
    <source>
        <dbReference type="SAM" id="MobiDB-lite"/>
    </source>
</evidence>
<dbReference type="AlphaFoldDB" id="A0A1G7GFC8"/>
<evidence type="ECO:0000259" key="6">
    <source>
        <dbReference type="PROSITE" id="PS51123"/>
    </source>
</evidence>
<reference evidence="7 10" key="2">
    <citation type="submission" date="2019-12" db="EMBL/GenBank/DDBJ databases">
        <authorList>
            <person name="Zheng J."/>
        </authorList>
    </citation>
    <scope>NUCLEOTIDE SEQUENCE [LARGE SCALE GENOMIC DNA]</scope>
    <source>
        <strain evidence="7 10">DSM 27347</strain>
    </source>
</reference>
<keyword evidence="9" id="KW-1185">Reference proteome</keyword>
<gene>
    <name evidence="7" type="ORF">GQR91_04140</name>
    <name evidence="8" type="ORF">SAMN05216557_101856</name>
</gene>
<evidence type="ECO:0000256" key="1">
    <source>
        <dbReference type="ARBA" id="ARBA00004442"/>
    </source>
</evidence>
<dbReference type="InterPro" id="IPR006665">
    <property type="entry name" value="OmpA-like"/>
</dbReference>
<dbReference type="Gene3D" id="3.30.1330.60">
    <property type="entry name" value="OmpA-like domain"/>
    <property type="match status" value="1"/>
</dbReference>
<evidence type="ECO:0000313" key="9">
    <source>
        <dbReference type="Proteomes" id="UP000323502"/>
    </source>
</evidence>
<feature type="region of interest" description="Disordered" evidence="5">
    <location>
        <begin position="110"/>
        <end position="129"/>
    </location>
</feature>
<feature type="domain" description="OmpA-like" evidence="6">
    <location>
        <begin position="70"/>
        <end position="191"/>
    </location>
</feature>
<dbReference type="PROSITE" id="PS51257">
    <property type="entry name" value="PROKAR_LIPOPROTEIN"/>
    <property type="match status" value="1"/>
</dbReference>
<feature type="region of interest" description="Disordered" evidence="5">
    <location>
        <begin position="163"/>
        <end position="208"/>
    </location>
</feature>
<comment type="subcellular location">
    <subcellularLocation>
        <location evidence="1">Cell outer membrane</location>
    </subcellularLocation>
</comment>
<dbReference type="SUPFAM" id="SSF103088">
    <property type="entry name" value="OmpA-like"/>
    <property type="match status" value="1"/>
</dbReference>
<evidence type="ECO:0000256" key="3">
    <source>
        <dbReference type="ARBA" id="ARBA00023237"/>
    </source>
</evidence>
<dbReference type="OrthoDB" id="9814546at2"/>
<sequence>MLRHPLGLCVLLGLSLAGCEGGAPSNTAAPVNAADTLTPPLPVPSPTPEGEVKSIIRPAVHAEVAEAPEPEATPEPLSRTIGFPRSAALDDAARAALDALAQEARTRGGPIVLRGHSDSQGSDKDNLRTARRRAEVVRDYLVEQGVPRERITVIALGEARPIAPNAKLDGSDDPEGRARNRRVEVEIGVPTAAAAPAPAATPTPAPAG</sequence>
<dbReference type="Proteomes" id="UP000323502">
    <property type="component" value="Unassembled WGS sequence"/>
</dbReference>